<evidence type="ECO:0000256" key="6">
    <source>
        <dbReference type="PIRSR" id="PIRSR600223-1"/>
    </source>
</evidence>
<comment type="caution">
    <text evidence="9">The sequence shown here is derived from an EMBL/GenBank/DDBJ whole genome shotgun (WGS) entry which is preliminary data.</text>
</comment>
<evidence type="ECO:0000256" key="3">
    <source>
        <dbReference type="ARBA" id="ARBA00009370"/>
    </source>
</evidence>
<evidence type="ECO:0000313" key="10">
    <source>
        <dbReference type="Proteomes" id="UP000310506"/>
    </source>
</evidence>
<dbReference type="PROSITE" id="PS00761">
    <property type="entry name" value="SPASE_I_3"/>
    <property type="match status" value="1"/>
</dbReference>
<dbReference type="GO" id="GO:0006465">
    <property type="term" value="P:signal peptide processing"/>
    <property type="evidence" value="ECO:0007669"/>
    <property type="project" value="InterPro"/>
</dbReference>
<feature type="active site" evidence="6">
    <location>
        <position position="76"/>
    </location>
</feature>
<keyword evidence="7" id="KW-0645">Protease</keyword>
<keyword evidence="10" id="KW-1185">Reference proteome</keyword>
<dbReference type="AlphaFoldDB" id="A0A4S3B0S9"/>
<evidence type="ECO:0000256" key="7">
    <source>
        <dbReference type="RuleBase" id="RU362042"/>
    </source>
</evidence>
<dbReference type="InterPro" id="IPR019757">
    <property type="entry name" value="Pept_S26A_signal_pept_1_Lys-AS"/>
</dbReference>
<organism evidence="9 10">
    <name type="scientific">Vagococcus silagei</name>
    <dbReference type="NCBI Taxonomy" id="2508885"/>
    <lineage>
        <taxon>Bacteria</taxon>
        <taxon>Bacillati</taxon>
        <taxon>Bacillota</taxon>
        <taxon>Bacilli</taxon>
        <taxon>Lactobacillales</taxon>
        <taxon>Enterococcaceae</taxon>
        <taxon>Vagococcus</taxon>
    </lineage>
</organism>
<dbReference type="EC" id="3.4.21.89" evidence="4 7"/>
<evidence type="ECO:0000256" key="5">
    <source>
        <dbReference type="ARBA" id="ARBA00022801"/>
    </source>
</evidence>
<dbReference type="InterPro" id="IPR019758">
    <property type="entry name" value="Pept_S26A_signal_pept_1_CS"/>
</dbReference>
<dbReference type="PANTHER" id="PTHR43390">
    <property type="entry name" value="SIGNAL PEPTIDASE I"/>
    <property type="match status" value="1"/>
</dbReference>
<dbReference type="InterPro" id="IPR019533">
    <property type="entry name" value="Peptidase_S26"/>
</dbReference>
<dbReference type="Gene3D" id="2.10.109.10">
    <property type="entry name" value="Umud Fragment, subunit A"/>
    <property type="match status" value="1"/>
</dbReference>
<reference evidence="9 10" key="1">
    <citation type="submission" date="2019-01" db="EMBL/GenBank/DDBJ databases">
        <title>Vagococcus silagei sp. nov. isolated from brewer's grain.</title>
        <authorList>
            <person name="Guu J.-R."/>
        </authorList>
    </citation>
    <scope>NUCLEOTIDE SEQUENCE [LARGE SCALE GENOMIC DNA]</scope>
    <source>
        <strain evidence="9 10">2B-2</strain>
    </source>
</reference>
<dbReference type="Proteomes" id="UP000310506">
    <property type="component" value="Unassembled WGS sequence"/>
</dbReference>
<accession>A0A4S3B0S9</accession>
<dbReference type="CDD" id="cd06530">
    <property type="entry name" value="S26_SPase_I"/>
    <property type="match status" value="1"/>
</dbReference>
<dbReference type="GO" id="GO:0009003">
    <property type="term" value="F:signal peptidase activity"/>
    <property type="evidence" value="ECO:0007669"/>
    <property type="project" value="UniProtKB-EC"/>
</dbReference>
<comment type="subcellular location">
    <subcellularLocation>
        <location evidence="2">Cell membrane</location>
        <topology evidence="2">Single-pass type II membrane protein</topology>
    </subcellularLocation>
    <subcellularLocation>
        <location evidence="7">Membrane</location>
        <topology evidence="7">Single-pass type II membrane protein</topology>
    </subcellularLocation>
</comment>
<dbReference type="Pfam" id="PF10502">
    <property type="entry name" value="Peptidase_S26"/>
    <property type="match status" value="1"/>
</dbReference>
<dbReference type="PANTHER" id="PTHR43390:SF1">
    <property type="entry name" value="CHLOROPLAST PROCESSING PEPTIDASE"/>
    <property type="match status" value="1"/>
</dbReference>
<dbReference type="NCBIfam" id="TIGR02227">
    <property type="entry name" value="sigpep_I_bact"/>
    <property type="match status" value="1"/>
</dbReference>
<evidence type="ECO:0000256" key="2">
    <source>
        <dbReference type="ARBA" id="ARBA00004401"/>
    </source>
</evidence>
<keyword evidence="5 7" id="KW-0378">Hydrolase</keyword>
<dbReference type="PROSITE" id="PS00760">
    <property type="entry name" value="SPASE_I_2"/>
    <property type="match status" value="1"/>
</dbReference>
<evidence type="ECO:0000259" key="8">
    <source>
        <dbReference type="Pfam" id="PF10502"/>
    </source>
</evidence>
<feature type="active site" evidence="6">
    <location>
        <position position="37"/>
    </location>
</feature>
<protein>
    <recommendedName>
        <fullName evidence="4 7">Signal peptidase I</fullName>
        <ecNumber evidence="4 7">3.4.21.89</ecNumber>
    </recommendedName>
</protein>
<dbReference type="SUPFAM" id="SSF51306">
    <property type="entry name" value="LexA/Signal peptidase"/>
    <property type="match status" value="1"/>
</dbReference>
<comment type="similarity">
    <text evidence="3 7">Belongs to the peptidase S26 family.</text>
</comment>
<dbReference type="PRINTS" id="PR00727">
    <property type="entry name" value="LEADERPTASE"/>
</dbReference>
<feature type="domain" description="Peptidase S26" evidence="8">
    <location>
        <begin position="12"/>
        <end position="180"/>
    </location>
</feature>
<dbReference type="OrthoDB" id="9802919at2"/>
<evidence type="ECO:0000256" key="4">
    <source>
        <dbReference type="ARBA" id="ARBA00013208"/>
    </source>
</evidence>
<dbReference type="InterPro" id="IPR036286">
    <property type="entry name" value="LexA/Signal_pep-like_sf"/>
</dbReference>
<sequence length="189" mass="21572">MNLKPWMKDLIWYVCLALVLVTLRVFVFTPVTVRGDSMNPSLVDGERMIVLKRSKIERADVVTFPAPDQPNKKYVKRVIGVPGDTIEFKDDKLLVNKKEVKEPYLNETKKLSEDDEVMLPEGFPVTKDFQMEEVSGQMKVPEGTFFVMGDNRQNSNDSRNPAVGFINESDLIGEAKFSFWPFSKFGTVK</sequence>
<dbReference type="EMBL" id="SDGV01000018">
    <property type="protein sequence ID" value="THB60684.1"/>
    <property type="molecule type" value="Genomic_DNA"/>
</dbReference>
<dbReference type="InterPro" id="IPR000223">
    <property type="entry name" value="Pept_S26A_signal_pept_1"/>
</dbReference>
<gene>
    <name evidence="9" type="primary">lepB</name>
    <name evidence="9" type="ORF">ESZ54_08805</name>
</gene>
<dbReference type="GO" id="GO:0004252">
    <property type="term" value="F:serine-type endopeptidase activity"/>
    <property type="evidence" value="ECO:0007669"/>
    <property type="project" value="InterPro"/>
</dbReference>
<comment type="catalytic activity">
    <reaction evidence="1 7">
        <text>Cleavage of hydrophobic, N-terminal signal or leader sequences from secreted and periplasmic proteins.</text>
        <dbReference type="EC" id="3.4.21.89"/>
    </reaction>
</comment>
<dbReference type="GO" id="GO:0005886">
    <property type="term" value="C:plasma membrane"/>
    <property type="evidence" value="ECO:0007669"/>
    <property type="project" value="UniProtKB-SubCell"/>
</dbReference>
<name>A0A4S3B0S9_9ENTE</name>
<evidence type="ECO:0000313" key="9">
    <source>
        <dbReference type="EMBL" id="THB60684.1"/>
    </source>
</evidence>
<dbReference type="RefSeq" id="WP_136137308.1">
    <property type="nucleotide sequence ID" value="NZ_SDGV01000018.1"/>
</dbReference>
<proteinExistence type="inferred from homology"/>
<evidence type="ECO:0000256" key="1">
    <source>
        <dbReference type="ARBA" id="ARBA00000677"/>
    </source>
</evidence>